<organism evidence="2 3">
    <name type="scientific">Conidiobolus coronatus (strain ATCC 28846 / CBS 209.66 / NRRL 28638)</name>
    <name type="common">Delacroixia coronata</name>
    <dbReference type="NCBI Taxonomy" id="796925"/>
    <lineage>
        <taxon>Eukaryota</taxon>
        <taxon>Fungi</taxon>
        <taxon>Fungi incertae sedis</taxon>
        <taxon>Zoopagomycota</taxon>
        <taxon>Entomophthoromycotina</taxon>
        <taxon>Entomophthoromycetes</taxon>
        <taxon>Entomophthorales</taxon>
        <taxon>Ancylistaceae</taxon>
        <taxon>Conidiobolus</taxon>
    </lineage>
</organism>
<proteinExistence type="predicted"/>
<dbReference type="EMBL" id="KQ964463">
    <property type="protein sequence ID" value="KXN71949.1"/>
    <property type="molecule type" value="Genomic_DNA"/>
</dbReference>
<feature type="chain" id="PRO_5007294610" evidence="1">
    <location>
        <begin position="17"/>
        <end position="93"/>
    </location>
</feature>
<sequence length="93" mass="10010">MKLILLLVPILSLVSAAPIESGREPHKLDRRLFKGLFPALGKLVGGVLQLVLGYPPSADGPKPLINITTAGQRIFSPKTINNNLNLTVSNEDQ</sequence>
<keyword evidence="3" id="KW-1185">Reference proteome</keyword>
<dbReference type="AlphaFoldDB" id="A0A137PAB1"/>
<evidence type="ECO:0000313" key="2">
    <source>
        <dbReference type="EMBL" id="KXN71949.1"/>
    </source>
</evidence>
<protein>
    <submittedName>
        <fullName evidence="2">Uncharacterized protein</fullName>
    </submittedName>
</protein>
<evidence type="ECO:0000256" key="1">
    <source>
        <dbReference type="SAM" id="SignalP"/>
    </source>
</evidence>
<accession>A0A137PAB1</accession>
<name>A0A137PAB1_CONC2</name>
<feature type="signal peptide" evidence="1">
    <location>
        <begin position="1"/>
        <end position="16"/>
    </location>
</feature>
<evidence type="ECO:0000313" key="3">
    <source>
        <dbReference type="Proteomes" id="UP000070444"/>
    </source>
</evidence>
<reference evidence="2 3" key="1">
    <citation type="journal article" date="2015" name="Genome Biol. Evol.">
        <title>Phylogenomic analyses indicate that early fungi evolved digesting cell walls of algal ancestors of land plants.</title>
        <authorList>
            <person name="Chang Y."/>
            <person name="Wang S."/>
            <person name="Sekimoto S."/>
            <person name="Aerts A.L."/>
            <person name="Choi C."/>
            <person name="Clum A."/>
            <person name="LaButti K.M."/>
            <person name="Lindquist E.A."/>
            <person name="Yee Ngan C."/>
            <person name="Ohm R.A."/>
            <person name="Salamov A.A."/>
            <person name="Grigoriev I.V."/>
            <person name="Spatafora J.W."/>
            <person name="Berbee M.L."/>
        </authorList>
    </citation>
    <scope>NUCLEOTIDE SEQUENCE [LARGE SCALE GENOMIC DNA]</scope>
    <source>
        <strain evidence="2 3">NRRL 28638</strain>
    </source>
</reference>
<dbReference type="Proteomes" id="UP000070444">
    <property type="component" value="Unassembled WGS sequence"/>
</dbReference>
<gene>
    <name evidence="2" type="ORF">CONCODRAFT_5275</name>
</gene>
<keyword evidence="1" id="KW-0732">Signal</keyword>